<dbReference type="EMBL" id="JAAMRR010000820">
    <property type="protein sequence ID" value="NGX96676.1"/>
    <property type="molecule type" value="Genomic_DNA"/>
</dbReference>
<protein>
    <submittedName>
        <fullName evidence="2">Entry exclusion protein TrbK-alt</fullName>
    </submittedName>
</protein>
<dbReference type="NCBIfam" id="TIGR04360">
    <property type="entry name" value="other_trbK"/>
    <property type="match status" value="1"/>
</dbReference>
<organism evidence="2 3">
    <name type="scientific">Candidatus Afipia apatlaquensis</name>
    <dbReference type="NCBI Taxonomy" id="2712852"/>
    <lineage>
        <taxon>Bacteria</taxon>
        <taxon>Pseudomonadati</taxon>
        <taxon>Pseudomonadota</taxon>
        <taxon>Alphaproteobacteria</taxon>
        <taxon>Hyphomicrobiales</taxon>
        <taxon>Nitrobacteraceae</taxon>
        <taxon>Afipia</taxon>
    </lineage>
</organism>
<comment type="caution">
    <text evidence="2">The sequence shown here is derived from an EMBL/GenBank/DDBJ whole genome shotgun (WGS) entry which is preliminary data.</text>
</comment>
<feature type="signal peptide" evidence="1">
    <location>
        <begin position="1"/>
        <end position="16"/>
    </location>
</feature>
<feature type="chain" id="PRO_5028878688" evidence="1">
    <location>
        <begin position="17"/>
        <end position="78"/>
    </location>
</feature>
<dbReference type="AlphaFoldDB" id="A0A7C9RK33"/>
<evidence type="ECO:0000313" key="3">
    <source>
        <dbReference type="Proteomes" id="UP000480266"/>
    </source>
</evidence>
<dbReference type="Proteomes" id="UP000480266">
    <property type="component" value="Unassembled WGS sequence"/>
</dbReference>
<reference evidence="2" key="1">
    <citation type="submission" date="2020-02" db="EMBL/GenBank/DDBJ databases">
        <title>Draft genome sequence of Candidatus Afipia apatlaquensis IBT-C3, a potential strain for decolorization of textile dyes.</title>
        <authorList>
            <person name="Sanchez-Reyes A."/>
            <person name="Breton-Deval L."/>
            <person name="Mangelson H."/>
            <person name="Sanchez-Flores A."/>
        </authorList>
    </citation>
    <scope>NUCLEOTIDE SEQUENCE [LARGE SCALE GENOMIC DNA]</scope>
    <source>
        <strain evidence="2">IBT-C3</strain>
    </source>
</reference>
<name>A0A7C9RK33_9BRAD</name>
<gene>
    <name evidence="2" type="primary">trbK-alt</name>
    <name evidence="2" type="ORF">G4V63_16100</name>
</gene>
<evidence type="ECO:0000256" key="1">
    <source>
        <dbReference type="SAM" id="SignalP"/>
    </source>
</evidence>
<keyword evidence="3" id="KW-1185">Reference proteome</keyword>
<dbReference type="PROSITE" id="PS51257">
    <property type="entry name" value="PROKAR_LIPOPROTEIN"/>
    <property type="match status" value="1"/>
</dbReference>
<sequence>MITLVRTAVLSLLALAATGCTIPLRQARDEAPPPASDPLDARLLRCSALGPKAAADDADCQSAWAEARQRILPPPVGK</sequence>
<evidence type="ECO:0000313" key="2">
    <source>
        <dbReference type="EMBL" id="NGX96676.1"/>
    </source>
</evidence>
<keyword evidence="1" id="KW-0732">Signal</keyword>
<accession>A0A7C9RK33</accession>
<proteinExistence type="predicted"/>
<dbReference type="InterPro" id="IPR027587">
    <property type="entry name" value="TrbK"/>
</dbReference>
<dbReference type="Pfam" id="PF20084">
    <property type="entry name" value="TrbK"/>
    <property type="match status" value="1"/>
</dbReference>